<proteinExistence type="predicted"/>
<reference evidence="2" key="1">
    <citation type="journal article" date="2022" name="Int. J. Mol. Sci.">
        <title>Draft Genome of Tanacetum Coccineum: Genomic Comparison of Closely Related Tanacetum-Family Plants.</title>
        <authorList>
            <person name="Yamashiro T."/>
            <person name="Shiraishi A."/>
            <person name="Nakayama K."/>
            <person name="Satake H."/>
        </authorList>
    </citation>
    <scope>NUCLEOTIDE SEQUENCE</scope>
</reference>
<reference evidence="2" key="2">
    <citation type="submission" date="2022-01" db="EMBL/GenBank/DDBJ databases">
        <authorList>
            <person name="Yamashiro T."/>
            <person name="Shiraishi A."/>
            <person name="Satake H."/>
            <person name="Nakayama K."/>
        </authorList>
    </citation>
    <scope>NUCLEOTIDE SEQUENCE</scope>
</reference>
<accession>A0ABQ5FGA8</accession>
<dbReference type="Proteomes" id="UP001151760">
    <property type="component" value="Unassembled WGS sequence"/>
</dbReference>
<evidence type="ECO:0000256" key="1">
    <source>
        <dbReference type="SAM" id="MobiDB-lite"/>
    </source>
</evidence>
<organism evidence="2 3">
    <name type="scientific">Tanacetum coccineum</name>
    <dbReference type="NCBI Taxonomy" id="301880"/>
    <lineage>
        <taxon>Eukaryota</taxon>
        <taxon>Viridiplantae</taxon>
        <taxon>Streptophyta</taxon>
        <taxon>Embryophyta</taxon>
        <taxon>Tracheophyta</taxon>
        <taxon>Spermatophyta</taxon>
        <taxon>Magnoliopsida</taxon>
        <taxon>eudicotyledons</taxon>
        <taxon>Gunneridae</taxon>
        <taxon>Pentapetalae</taxon>
        <taxon>asterids</taxon>
        <taxon>campanulids</taxon>
        <taxon>Asterales</taxon>
        <taxon>Asteraceae</taxon>
        <taxon>Asteroideae</taxon>
        <taxon>Anthemideae</taxon>
        <taxon>Anthemidinae</taxon>
        <taxon>Tanacetum</taxon>
    </lineage>
</organism>
<feature type="region of interest" description="Disordered" evidence="1">
    <location>
        <begin position="1"/>
        <end position="36"/>
    </location>
</feature>
<gene>
    <name evidence="2" type="ORF">Tco_1005130</name>
</gene>
<dbReference type="EMBL" id="BQNB010017301">
    <property type="protein sequence ID" value="GJT61597.1"/>
    <property type="molecule type" value="Genomic_DNA"/>
</dbReference>
<evidence type="ECO:0000313" key="2">
    <source>
        <dbReference type="EMBL" id="GJT61597.1"/>
    </source>
</evidence>
<sequence length="273" mass="30851">MEEADSDLESMSDDEVMSISGNEDEEADSDRELSVADEIEDDKVIDTLVSITNKEGTHTTIFVAFDPKVSSMYASSSSPITFQGDVQAMIAKAIWEKKNIPRRTIHHLYALGALQRIDFFVAHVHNLGLFLLDKFVDKMDSSTPRMVADAFEERMPELLSDDLKNIFPHILNDSAKKLVSKFDKRSAICYFEKKLRKSIRKKVGKSVQRNVKEHISAVNGLLRDILVVTTKHLQTKVERTSADLHELVELVRQLMRIVDSVVPYVNAATEGEK</sequence>
<protein>
    <submittedName>
        <fullName evidence="2">Uncharacterized protein</fullName>
    </submittedName>
</protein>
<keyword evidence="3" id="KW-1185">Reference proteome</keyword>
<name>A0ABQ5FGA8_9ASTR</name>
<comment type="caution">
    <text evidence="2">The sequence shown here is derived from an EMBL/GenBank/DDBJ whole genome shotgun (WGS) entry which is preliminary data.</text>
</comment>
<evidence type="ECO:0000313" key="3">
    <source>
        <dbReference type="Proteomes" id="UP001151760"/>
    </source>
</evidence>